<dbReference type="InterPro" id="IPR034294">
    <property type="entry name" value="Aquaporin_transptr"/>
</dbReference>
<evidence type="ECO:0000256" key="7">
    <source>
        <dbReference type="RuleBase" id="RU000477"/>
    </source>
</evidence>
<dbReference type="Proteomes" id="UP000078492">
    <property type="component" value="Unassembled WGS sequence"/>
</dbReference>
<evidence type="ECO:0000313" key="10">
    <source>
        <dbReference type="Proteomes" id="UP000078492"/>
    </source>
</evidence>
<evidence type="ECO:0000256" key="1">
    <source>
        <dbReference type="ARBA" id="ARBA00004141"/>
    </source>
</evidence>
<dbReference type="EMBL" id="KQ980262">
    <property type="protein sequence ID" value="KYN17064.1"/>
    <property type="molecule type" value="Genomic_DNA"/>
</dbReference>
<dbReference type="InterPro" id="IPR000425">
    <property type="entry name" value="MIP"/>
</dbReference>
<evidence type="ECO:0000256" key="6">
    <source>
        <dbReference type="ARBA" id="ARBA00023136"/>
    </source>
</evidence>
<keyword evidence="6 8" id="KW-0472">Membrane</keyword>
<feature type="transmembrane region" description="Helical" evidence="8">
    <location>
        <begin position="20"/>
        <end position="47"/>
    </location>
</feature>
<dbReference type="PROSITE" id="PS00221">
    <property type="entry name" value="MIP"/>
    <property type="match status" value="1"/>
</dbReference>
<keyword evidence="5 8" id="KW-1133">Transmembrane helix</keyword>
<dbReference type="PANTHER" id="PTHR19139:SF270">
    <property type="entry name" value="ENTOMOGLYCEROPORIN 1-RELATED"/>
    <property type="match status" value="1"/>
</dbReference>
<evidence type="ECO:0000256" key="5">
    <source>
        <dbReference type="ARBA" id="ARBA00022989"/>
    </source>
</evidence>
<dbReference type="Gene3D" id="1.20.1080.10">
    <property type="entry name" value="Glycerol uptake facilitator protein"/>
    <property type="match status" value="1"/>
</dbReference>
<dbReference type="GO" id="GO:0015267">
    <property type="term" value="F:channel activity"/>
    <property type="evidence" value="ECO:0007669"/>
    <property type="project" value="InterPro"/>
</dbReference>
<reference evidence="9 10" key="1">
    <citation type="submission" date="2015-09" db="EMBL/GenBank/DDBJ databases">
        <title>Trachymyrmex cornetzi WGS genome.</title>
        <authorList>
            <person name="Nygaard S."/>
            <person name="Hu H."/>
            <person name="Boomsma J."/>
            <person name="Zhang G."/>
        </authorList>
    </citation>
    <scope>NUCLEOTIDE SEQUENCE [LARGE SCALE GENOMIC DNA]</scope>
    <source>
        <strain evidence="9">Tcor2-1</strain>
        <tissue evidence="9">Whole body</tissue>
    </source>
</reference>
<sequence length="252" mass="27224">NVLGLKKWVQGEGAMKNALIIGLAELIGTAMLVFLGCMGCIAGLGVVPIHLQITVTFGLTVMVVIQCIGHLSQAHINPAVTVAAVILGKKNISEALVYFVSQMMGAILGYGMLKVVTPKYNLTAIQGLLVEGIATAILIMVLCSVWDPRNEKNTDSVPIKFGFTVIVLATATGPYTGCSLNPARSFAPALWNNQWRHQWIYWFGPIGGALISSFMYKSIFGVPEKIEEEEPVPEAIALNSVDSHKTEVRRNN</sequence>
<comment type="similarity">
    <text evidence="2 7">Belongs to the MIP/aquaporin (TC 1.A.8) family.</text>
</comment>
<evidence type="ECO:0000256" key="8">
    <source>
        <dbReference type="SAM" id="Phobius"/>
    </source>
</evidence>
<dbReference type="AlphaFoldDB" id="A0A151J3R4"/>
<accession>A0A151J3R4</accession>
<evidence type="ECO:0000256" key="2">
    <source>
        <dbReference type="ARBA" id="ARBA00006175"/>
    </source>
</evidence>
<name>A0A151J3R4_9HYME</name>
<feature type="transmembrane region" description="Helical" evidence="8">
    <location>
        <begin position="157"/>
        <end position="176"/>
    </location>
</feature>
<keyword evidence="10" id="KW-1185">Reference proteome</keyword>
<feature type="non-terminal residue" evidence="9">
    <location>
        <position position="1"/>
    </location>
</feature>
<feature type="transmembrane region" description="Helical" evidence="8">
    <location>
        <begin position="199"/>
        <end position="216"/>
    </location>
</feature>
<feature type="transmembrane region" description="Helical" evidence="8">
    <location>
        <begin position="125"/>
        <end position="145"/>
    </location>
</feature>
<proteinExistence type="inferred from homology"/>
<feature type="transmembrane region" description="Helical" evidence="8">
    <location>
        <begin position="53"/>
        <end position="74"/>
    </location>
</feature>
<dbReference type="PANTHER" id="PTHR19139">
    <property type="entry name" value="AQUAPORIN TRANSPORTER"/>
    <property type="match status" value="1"/>
</dbReference>
<comment type="subcellular location">
    <subcellularLocation>
        <location evidence="1">Membrane</location>
        <topology evidence="1">Multi-pass membrane protein</topology>
    </subcellularLocation>
</comment>
<evidence type="ECO:0000313" key="9">
    <source>
        <dbReference type="EMBL" id="KYN17064.1"/>
    </source>
</evidence>
<gene>
    <name evidence="9" type="ORF">ALC57_10663</name>
</gene>
<protein>
    <submittedName>
        <fullName evidence="9">Aquaporin</fullName>
    </submittedName>
</protein>
<dbReference type="STRING" id="471704.A0A151J3R4"/>
<feature type="transmembrane region" description="Helical" evidence="8">
    <location>
        <begin position="95"/>
        <end position="113"/>
    </location>
</feature>
<dbReference type="InterPro" id="IPR022357">
    <property type="entry name" value="MIP_CS"/>
</dbReference>
<keyword evidence="3 7" id="KW-0813">Transport</keyword>
<organism evidence="9 10">
    <name type="scientific">Trachymyrmex cornetzi</name>
    <dbReference type="NCBI Taxonomy" id="471704"/>
    <lineage>
        <taxon>Eukaryota</taxon>
        <taxon>Metazoa</taxon>
        <taxon>Ecdysozoa</taxon>
        <taxon>Arthropoda</taxon>
        <taxon>Hexapoda</taxon>
        <taxon>Insecta</taxon>
        <taxon>Pterygota</taxon>
        <taxon>Neoptera</taxon>
        <taxon>Endopterygota</taxon>
        <taxon>Hymenoptera</taxon>
        <taxon>Apocrita</taxon>
        <taxon>Aculeata</taxon>
        <taxon>Formicoidea</taxon>
        <taxon>Formicidae</taxon>
        <taxon>Myrmicinae</taxon>
        <taxon>Trachymyrmex</taxon>
    </lineage>
</organism>
<dbReference type="GO" id="GO:0005886">
    <property type="term" value="C:plasma membrane"/>
    <property type="evidence" value="ECO:0007669"/>
    <property type="project" value="TreeGrafter"/>
</dbReference>
<dbReference type="InterPro" id="IPR023271">
    <property type="entry name" value="Aquaporin-like"/>
</dbReference>
<dbReference type="PRINTS" id="PR00783">
    <property type="entry name" value="MINTRINSICP"/>
</dbReference>
<evidence type="ECO:0000256" key="4">
    <source>
        <dbReference type="ARBA" id="ARBA00022692"/>
    </source>
</evidence>
<evidence type="ECO:0000256" key="3">
    <source>
        <dbReference type="ARBA" id="ARBA00022448"/>
    </source>
</evidence>
<keyword evidence="4 7" id="KW-0812">Transmembrane</keyword>
<dbReference type="Pfam" id="PF00230">
    <property type="entry name" value="MIP"/>
    <property type="match status" value="1"/>
</dbReference>
<dbReference type="SUPFAM" id="SSF81338">
    <property type="entry name" value="Aquaporin-like"/>
    <property type="match status" value="1"/>
</dbReference>